<dbReference type="Pfam" id="PF14114">
    <property type="entry name" value="DUF4286"/>
    <property type="match status" value="1"/>
</dbReference>
<keyword evidence="2" id="KW-1185">Reference proteome</keyword>
<dbReference type="InterPro" id="IPR025563">
    <property type="entry name" value="DUF4286"/>
</dbReference>
<dbReference type="RefSeq" id="WP_254152667.1">
    <property type="nucleotide sequence ID" value="NZ_JAHESD010000007.1"/>
</dbReference>
<comment type="caution">
    <text evidence="1">The sequence shown here is derived from an EMBL/GenBank/DDBJ whole genome shotgun (WGS) entry which is preliminary data.</text>
</comment>
<sequence length="100" mass="11970">MLLYNVTVGIDRDVEQEWLQWIKGKHIPDVLNTGLFVESKMFKILHDENEETVSYSIQYYANSIDQIQQYIEVYAPVLIEEHRQRFLNKHVVFQTLLEQV</sequence>
<dbReference type="EMBL" id="JAHESD010000007">
    <property type="protein sequence ID" value="MBT1702701.1"/>
    <property type="molecule type" value="Genomic_DNA"/>
</dbReference>
<proteinExistence type="predicted"/>
<protein>
    <submittedName>
        <fullName evidence="1">DUF4286 family protein</fullName>
    </submittedName>
</protein>
<evidence type="ECO:0000313" key="1">
    <source>
        <dbReference type="EMBL" id="MBT1702701.1"/>
    </source>
</evidence>
<accession>A0ABS5VNK1</accession>
<dbReference type="Proteomes" id="UP000772618">
    <property type="component" value="Unassembled WGS sequence"/>
</dbReference>
<evidence type="ECO:0000313" key="2">
    <source>
        <dbReference type="Proteomes" id="UP000772618"/>
    </source>
</evidence>
<organism evidence="1 2">
    <name type="scientific">Chryseosolibacter indicus</name>
    <dbReference type="NCBI Taxonomy" id="2782351"/>
    <lineage>
        <taxon>Bacteria</taxon>
        <taxon>Pseudomonadati</taxon>
        <taxon>Bacteroidota</taxon>
        <taxon>Cytophagia</taxon>
        <taxon>Cytophagales</taxon>
        <taxon>Chryseotaleaceae</taxon>
        <taxon>Chryseosolibacter</taxon>
    </lineage>
</organism>
<reference evidence="1 2" key="1">
    <citation type="submission" date="2021-05" db="EMBL/GenBank/DDBJ databases">
        <title>A Polyphasic approach of four new species of the genus Ohtaekwangia: Ohtaekwangia histidinii sp. nov., Ohtaekwangia cretensis sp. nov., Ohtaekwangia indiensis sp. nov., Ohtaekwangia reichenbachii sp. nov. from diverse environment.</title>
        <authorList>
            <person name="Octaviana S."/>
        </authorList>
    </citation>
    <scope>NUCLEOTIDE SEQUENCE [LARGE SCALE GENOMIC DNA]</scope>
    <source>
        <strain evidence="1 2">PWU20</strain>
    </source>
</reference>
<name>A0ABS5VNK1_9BACT</name>
<gene>
    <name evidence="1" type="ORF">KK060_05385</name>
</gene>